<keyword evidence="3" id="KW-1185">Reference proteome</keyword>
<evidence type="ECO:0000313" key="3">
    <source>
        <dbReference type="Proteomes" id="UP001501095"/>
    </source>
</evidence>
<dbReference type="InterPro" id="IPR012349">
    <property type="entry name" value="Split_barrel_FMN-bd"/>
</dbReference>
<dbReference type="Proteomes" id="UP001501095">
    <property type="component" value="Unassembled WGS sequence"/>
</dbReference>
<dbReference type="Gene3D" id="2.30.110.10">
    <property type="entry name" value="Electron Transport, Fmn-binding Protein, Chain A"/>
    <property type="match status" value="1"/>
</dbReference>
<reference evidence="3" key="1">
    <citation type="journal article" date="2019" name="Int. J. Syst. Evol. Microbiol.">
        <title>The Global Catalogue of Microorganisms (GCM) 10K type strain sequencing project: providing services to taxonomists for standard genome sequencing and annotation.</title>
        <authorList>
            <consortium name="The Broad Institute Genomics Platform"/>
            <consortium name="The Broad Institute Genome Sequencing Center for Infectious Disease"/>
            <person name="Wu L."/>
            <person name="Ma J."/>
        </authorList>
    </citation>
    <scope>NUCLEOTIDE SEQUENCE [LARGE SCALE GENOMIC DNA]</scope>
    <source>
        <strain evidence="3">JCM 6924</strain>
    </source>
</reference>
<dbReference type="RefSeq" id="WP_344544359.1">
    <property type="nucleotide sequence ID" value="NZ_BAAATM010000029.1"/>
</dbReference>
<evidence type="ECO:0000256" key="1">
    <source>
        <dbReference type="SAM" id="MobiDB-lite"/>
    </source>
</evidence>
<accession>A0ABP6BK60</accession>
<feature type="compositionally biased region" description="Low complexity" evidence="1">
    <location>
        <begin position="159"/>
        <end position="192"/>
    </location>
</feature>
<proteinExistence type="predicted"/>
<feature type="region of interest" description="Disordered" evidence="1">
    <location>
        <begin position="159"/>
        <end position="199"/>
    </location>
</feature>
<dbReference type="EMBL" id="BAAATM010000029">
    <property type="protein sequence ID" value="GAA2560070.1"/>
    <property type="molecule type" value="Genomic_DNA"/>
</dbReference>
<gene>
    <name evidence="2" type="ORF">GCM10010423_73000</name>
</gene>
<comment type="caution">
    <text evidence="2">The sequence shown here is derived from an EMBL/GenBank/DDBJ whole genome shotgun (WGS) entry which is preliminary data.</text>
</comment>
<evidence type="ECO:0000313" key="2">
    <source>
        <dbReference type="EMBL" id="GAA2560070.1"/>
    </source>
</evidence>
<evidence type="ECO:0008006" key="4">
    <source>
        <dbReference type="Google" id="ProtNLM"/>
    </source>
</evidence>
<organism evidence="2 3">
    <name type="scientific">Streptomyces levis</name>
    <dbReference type="NCBI Taxonomy" id="285566"/>
    <lineage>
        <taxon>Bacteria</taxon>
        <taxon>Bacillati</taxon>
        <taxon>Actinomycetota</taxon>
        <taxon>Actinomycetes</taxon>
        <taxon>Kitasatosporales</taxon>
        <taxon>Streptomycetaceae</taxon>
        <taxon>Streptomyces</taxon>
    </lineage>
</organism>
<sequence>MSPVVVRDLPEGEERAAADARMRELLSAPAPGQVAERLALLHFTGRRSGRPYTVPAGVHALGGALVVATGSGWRHNFAGGSAGELTWRGQRRPVRFTLVDDVERTAHGYLELYRRYGEAAPRRLGIAVRGEGAPGLGAFRAAVIRQGLSLVEVTHLPAADGTPGGDAASPVPTSSPVSTSPDPTSPAPTSDAANERTSR</sequence>
<protein>
    <recommendedName>
        <fullName evidence="4">DUF385 domain-containing protein</fullName>
    </recommendedName>
</protein>
<name>A0ABP6BK60_9ACTN</name>